<keyword evidence="2" id="KW-1185">Reference proteome</keyword>
<comment type="caution">
    <text evidence="1">The sequence shown here is derived from an EMBL/GenBank/DDBJ whole genome shotgun (WGS) entry which is preliminary data.</text>
</comment>
<reference evidence="1" key="1">
    <citation type="journal article" date="2021" name="Open Biol.">
        <title>Shared evolutionary footprints suggest mitochondrial oxidative damage underlies multiple complex I losses in fungi.</title>
        <authorList>
            <person name="Schikora-Tamarit M.A."/>
            <person name="Marcet-Houben M."/>
            <person name="Nosek J."/>
            <person name="Gabaldon T."/>
        </authorList>
    </citation>
    <scope>NUCLEOTIDE SEQUENCE</scope>
    <source>
        <strain evidence="1">CBS2887</strain>
    </source>
</reference>
<evidence type="ECO:0000313" key="1">
    <source>
        <dbReference type="EMBL" id="KAH3684380.1"/>
    </source>
</evidence>
<reference evidence="1" key="2">
    <citation type="submission" date="2021-01" db="EMBL/GenBank/DDBJ databases">
        <authorList>
            <person name="Schikora-Tamarit M.A."/>
        </authorList>
    </citation>
    <scope>NUCLEOTIDE SEQUENCE</scope>
    <source>
        <strain evidence="1">CBS2887</strain>
    </source>
</reference>
<organism evidence="1 2">
    <name type="scientific">Wickerhamomyces pijperi</name>
    <name type="common">Yeast</name>
    <name type="synonym">Pichia pijperi</name>
    <dbReference type="NCBI Taxonomy" id="599730"/>
    <lineage>
        <taxon>Eukaryota</taxon>
        <taxon>Fungi</taxon>
        <taxon>Dikarya</taxon>
        <taxon>Ascomycota</taxon>
        <taxon>Saccharomycotina</taxon>
        <taxon>Saccharomycetes</taxon>
        <taxon>Phaffomycetales</taxon>
        <taxon>Wickerhamomycetaceae</taxon>
        <taxon>Wickerhamomyces</taxon>
    </lineage>
</organism>
<dbReference type="EMBL" id="JAEUBG010002548">
    <property type="protein sequence ID" value="KAH3684380.1"/>
    <property type="molecule type" value="Genomic_DNA"/>
</dbReference>
<dbReference type="Proteomes" id="UP000774326">
    <property type="component" value="Unassembled WGS sequence"/>
</dbReference>
<evidence type="ECO:0000313" key="2">
    <source>
        <dbReference type="Proteomes" id="UP000774326"/>
    </source>
</evidence>
<protein>
    <submittedName>
        <fullName evidence="1">Uncharacterized protein</fullName>
    </submittedName>
</protein>
<accession>A0A9P8TMQ0</accession>
<sequence>MLLCSLPVSESPSSSSPSLAAWNLLDSALTISFSKSLNLEASRRNLGRSPLITSLANCKASALMLSKTSSSINSSMLVLRFSWISGSSLNTTINSSWPVIGSLM</sequence>
<gene>
    <name evidence="1" type="ORF">WICPIJ_004656</name>
</gene>
<dbReference type="AlphaFoldDB" id="A0A9P8TMQ0"/>
<proteinExistence type="predicted"/>
<name>A0A9P8TMQ0_WICPI</name>